<dbReference type="GO" id="GO:0016787">
    <property type="term" value="F:hydrolase activity"/>
    <property type="evidence" value="ECO:0007669"/>
    <property type="project" value="InterPro"/>
</dbReference>
<protein>
    <submittedName>
        <fullName evidence="3">DUF1080 domain-containing protein</fullName>
    </submittedName>
</protein>
<name>A0AAU7CR71_9BACT</name>
<gene>
    <name evidence="3" type="ORF">V5E97_16105</name>
</gene>
<accession>A0AAU7CR71</accession>
<feature type="signal peptide" evidence="1">
    <location>
        <begin position="1"/>
        <end position="27"/>
    </location>
</feature>
<keyword evidence="1" id="KW-0732">Signal</keyword>
<feature type="domain" description="3-keto-alpha-glucoside-1,2-lyase/3-keto-2-hydroxy-glucal hydratase" evidence="2">
    <location>
        <begin position="31"/>
        <end position="244"/>
    </location>
</feature>
<dbReference type="RefSeq" id="WP_406700335.1">
    <property type="nucleotide sequence ID" value="NZ_CP155447.1"/>
</dbReference>
<dbReference type="EMBL" id="CP155447">
    <property type="protein sequence ID" value="XBH07498.1"/>
    <property type="molecule type" value="Genomic_DNA"/>
</dbReference>
<sequence>MRTSWRASLKWMTLLAILAGTPAIALAFDPEWTELTGERDFAAWKGPAGDWFVAGNAILDPSNPKRLKGEPGSGVIINGATGKTNNLITKDEYGDVEVHLEFLVPKGSNSGIKLEGVYEIQIYDSWGVKTPTGSDCGGIYPRAELKPKYHHIDDGYAPRINASLPPGEWQTLDLIFQAPRLDADGKKVANARFVKVTLNGKVVHDNVELPTPTGHNWTKKEKAKGPILLQADHGPVALRNIRVRAR</sequence>
<dbReference type="Gene3D" id="2.60.120.560">
    <property type="entry name" value="Exo-inulinase, domain 1"/>
    <property type="match status" value="1"/>
</dbReference>
<dbReference type="AlphaFoldDB" id="A0AAU7CR71"/>
<reference evidence="3" key="1">
    <citation type="submission" date="2024-05" db="EMBL/GenBank/DDBJ databases">
        <title>Planctomycetes of the genus Singulisphaera possess chitinolytic capabilities.</title>
        <authorList>
            <person name="Ivanova A."/>
        </authorList>
    </citation>
    <scope>NUCLEOTIDE SEQUENCE</scope>
    <source>
        <strain evidence="3">Ch08T</strain>
    </source>
</reference>
<dbReference type="InterPro" id="IPR010496">
    <property type="entry name" value="AL/BT2_dom"/>
</dbReference>
<evidence type="ECO:0000313" key="3">
    <source>
        <dbReference type="EMBL" id="XBH07498.1"/>
    </source>
</evidence>
<dbReference type="Pfam" id="PF06439">
    <property type="entry name" value="3keto-disac_hyd"/>
    <property type="match status" value="1"/>
</dbReference>
<feature type="chain" id="PRO_5043929997" evidence="1">
    <location>
        <begin position="28"/>
        <end position="246"/>
    </location>
</feature>
<proteinExistence type="predicted"/>
<evidence type="ECO:0000256" key="1">
    <source>
        <dbReference type="SAM" id="SignalP"/>
    </source>
</evidence>
<evidence type="ECO:0000259" key="2">
    <source>
        <dbReference type="Pfam" id="PF06439"/>
    </source>
</evidence>
<organism evidence="3">
    <name type="scientific">Singulisphaera sp. Ch08</name>
    <dbReference type="NCBI Taxonomy" id="3120278"/>
    <lineage>
        <taxon>Bacteria</taxon>
        <taxon>Pseudomonadati</taxon>
        <taxon>Planctomycetota</taxon>
        <taxon>Planctomycetia</taxon>
        <taxon>Isosphaerales</taxon>
        <taxon>Isosphaeraceae</taxon>
        <taxon>Singulisphaera</taxon>
    </lineage>
</organism>